<evidence type="ECO:0000313" key="1">
    <source>
        <dbReference type="EMBL" id="SHF19417.1"/>
    </source>
</evidence>
<evidence type="ECO:0000313" key="2">
    <source>
        <dbReference type="Proteomes" id="UP000184088"/>
    </source>
</evidence>
<dbReference type="Proteomes" id="UP000184088">
    <property type="component" value="Unassembled WGS sequence"/>
</dbReference>
<organism evidence="1 2">
    <name type="scientific">Caldanaerobius fijiensis DSM 17918</name>
    <dbReference type="NCBI Taxonomy" id="1121256"/>
    <lineage>
        <taxon>Bacteria</taxon>
        <taxon>Bacillati</taxon>
        <taxon>Bacillota</taxon>
        <taxon>Clostridia</taxon>
        <taxon>Thermoanaerobacterales</taxon>
        <taxon>Thermoanaerobacteraceae</taxon>
        <taxon>Caldanaerobius</taxon>
    </lineage>
</organism>
<gene>
    <name evidence="1" type="ORF">SAMN02746089_01456</name>
</gene>
<name>A0A1M4ZNN0_9THEO</name>
<proteinExistence type="predicted"/>
<dbReference type="RefSeq" id="WP_073343388.1">
    <property type="nucleotide sequence ID" value="NZ_FQVH01000014.1"/>
</dbReference>
<dbReference type="AlphaFoldDB" id="A0A1M4ZNN0"/>
<dbReference type="EMBL" id="FQVH01000014">
    <property type="protein sequence ID" value="SHF19417.1"/>
    <property type="molecule type" value="Genomic_DNA"/>
</dbReference>
<keyword evidence="2" id="KW-1185">Reference proteome</keyword>
<dbReference type="STRING" id="1121256.SAMN02746089_01456"/>
<sequence>MSSHDIEILSTYSPVLLFDRKEPFLPVKVGYTIFEESGKSPSTPLFVALTDEEKYAIEYAIYWDYDIQHLYELEHVWIYVGKDDNVSRVKASWHGIYNEFPNDILKFDSKHVYLYSQPGKHAFSPVVDTFFHFPGVIESCSVLAGTEGLLLTSVFQGVYQKSALKDYLARKYLEKFAFIPSLEFDKEYRFSEDMFVRWEELYEWIPKRIKECLYNIFDELIKL</sequence>
<accession>A0A1M4ZNN0</accession>
<reference evidence="1 2" key="1">
    <citation type="submission" date="2016-11" db="EMBL/GenBank/DDBJ databases">
        <authorList>
            <person name="Jaros S."/>
            <person name="Januszkiewicz K."/>
            <person name="Wedrychowicz H."/>
        </authorList>
    </citation>
    <scope>NUCLEOTIDE SEQUENCE [LARGE SCALE GENOMIC DNA]</scope>
    <source>
        <strain evidence="1 2">DSM 17918</strain>
    </source>
</reference>
<dbReference type="OrthoDB" id="1898185at2"/>
<protein>
    <submittedName>
        <fullName evidence="1">Uncharacterized protein</fullName>
    </submittedName>
</protein>